<evidence type="ECO:0000256" key="6">
    <source>
        <dbReference type="HAMAP-Rule" id="MF_00387"/>
    </source>
</evidence>
<reference evidence="8" key="2">
    <citation type="submission" date="2020-09" db="EMBL/GenBank/DDBJ databases">
        <authorList>
            <person name="Sun Q."/>
            <person name="Kim S."/>
        </authorList>
    </citation>
    <scope>NUCLEOTIDE SEQUENCE</scope>
    <source>
        <strain evidence="8">KCTC 12988</strain>
    </source>
</reference>
<dbReference type="NCBIfam" id="NF003657">
    <property type="entry name" value="PRK05289.1"/>
    <property type="match status" value="1"/>
</dbReference>
<dbReference type="InterPro" id="IPR001451">
    <property type="entry name" value="Hexapep"/>
</dbReference>
<comment type="catalytic activity">
    <reaction evidence="6">
        <text>a (3R)-hydroxyacyl-[ACP] + UDP-N-acetyl-alpha-D-glucosamine = a UDP-3-O-[(3R)-3-hydroxyacyl]-N-acetyl-alpha-D-glucosamine + holo-[ACP]</text>
        <dbReference type="Rhea" id="RHEA:67812"/>
        <dbReference type="Rhea" id="RHEA-COMP:9685"/>
        <dbReference type="Rhea" id="RHEA-COMP:9945"/>
        <dbReference type="ChEBI" id="CHEBI:57705"/>
        <dbReference type="ChEBI" id="CHEBI:64479"/>
        <dbReference type="ChEBI" id="CHEBI:78827"/>
        <dbReference type="ChEBI" id="CHEBI:173225"/>
        <dbReference type="EC" id="2.3.1.129"/>
    </reaction>
</comment>
<dbReference type="SUPFAM" id="SSF51161">
    <property type="entry name" value="Trimeric LpxA-like enzymes"/>
    <property type="match status" value="1"/>
</dbReference>
<keyword evidence="2 6" id="KW-0441">Lipid A biosynthesis</keyword>
<evidence type="ECO:0000256" key="5">
    <source>
        <dbReference type="ARBA" id="ARBA00023315"/>
    </source>
</evidence>
<dbReference type="InterPro" id="IPR011004">
    <property type="entry name" value="Trimer_LpxA-like_sf"/>
</dbReference>
<evidence type="ECO:0000313" key="8">
    <source>
        <dbReference type="EMBL" id="GHC43196.1"/>
    </source>
</evidence>
<keyword evidence="9" id="KW-1185">Reference proteome</keyword>
<organism evidence="8 9">
    <name type="scientific">Roseibacillus persicicus</name>
    <dbReference type="NCBI Taxonomy" id="454148"/>
    <lineage>
        <taxon>Bacteria</taxon>
        <taxon>Pseudomonadati</taxon>
        <taxon>Verrucomicrobiota</taxon>
        <taxon>Verrucomicrobiia</taxon>
        <taxon>Verrucomicrobiales</taxon>
        <taxon>Verrucomicrobiaceae</taxon>
        <taxon>Roseibacillus</taxon>
    </lineage>
</organism>
<comment type="pathway">
    <text evidence="6">Glycolipid biosynthesis; lipid IV(A) biosynthesis; lipid IV(A) from (3R)-3-hydroxytetradecanoyl-[acyl-carrier-protein] and UDP-N-acetyl-alpha-D-glucosamine: step 1/6.</text>
</comment>
<dbReference type="NCBIfam" id="TIGR01852">
    <property type="entry name" value="lipid_A_lpxA"/>
    <property type="match status" value="1"/>
</dbReference>
<keyword evidence="5 6" id="KW-0012">Acyltransferase</keyword>
<sequence length="258" mass="28331">MAIHPTAIISPKAEIGPDCEIGPYCVIGDNVTLGANSRLRSHVVIERDTTIGERCDAYPFAALGGRTQDLKFQGEETHLYIGDDNTFRENVTVHRGTKPETPTRIGNHNLFLCYAHVAHECQVGNHTIFSNNATIAGHVTVGDHAIISGLSAVHQFCRVGEHSMTAGLARVVQDVPPFMIVDGNPSSTRGLNIVGLQRRGFPEEDIRALKTAYKKLFLKKDLNLGEQLKVFRELPEAQNPSAQALIQFIETTDRGIVR</sequence>
<gene>
    <name evidence="6 8" type="primary">lpxA</name>
    <name evidence="8" type="ORF">GCM10007100_05350</name>
</gene>
<dbReference type="Pfam" id="PF00132">
    <property type="entry name" value="Hexapep"/>
    <property type="match status" value="2"/>
</dbReference>
<evidence type="ECO:0000259" key="7">
    <source>
        <dbReference type="Pfam" id="PF13720"/>
    </source>
</evidence>
<feature type="domain" description="UDP N-acetylglucosamine O-acyltransferase C-terminal" evidence="7">
    <location>
        <begin position="174"/>
        <end position="257"/>
    </location>
</feature>
<dbReference type="HAMAP" id="MF_00387">
    <property type="entry name" value="LpxA"/>
    <property type="match status" value="1"/>
</dbReference>
<comment type="function">
    <text evidence="6">Involved in the biosynthesis of lipid A, a phosphorylated glycolipid that anchors the lipopolysaccharide to the outer membrane of the cell.</text>
</comment>
<dbReference type="CDD" id="cd03351">
    <property type="entry name" value="LbH_UDP-GlcNAc_AT"/>
    <property type="match status" value="1"/>
</dbReference>
<dbReference type="GO" id="GO:0009245">
    <property type="term" value="P:lipid A biosynthetic process"/>
    <property type="evidence" value="ECO:0007669"/>
    <property type="project" value="UniProtKB-UniRule"/>
</dbReference>
<evidence type="ECO:0000256" key="3">
    <source>
        <dbReference type="ARBA" id="ARBA00022679"/>
    </source>
</evidence>
<dbReference type="InterPro" id="IPR029098">
    <property type="entry name" value="Acetyltransf_C"/>
</dbReference>
<dbReference type="PIRSF" id="PIRSF000456">
    <property type="entry name" value="UDP-GlcNAc_acltr"/>
    <property type="match status" value="1"/>
</dbReference>
<dbReference type="PANTHER" id="PTHR43480">
    <property type="entry name" value="ACYL-[ACYL-CARRIER-PROTEIN]--UDP-N-ACETYLGLUCOSAMINE O-ACYLTRANSFERASE"/>
    <property type="match status" value="1"/>
</dbReference>
<dbReference type="InterPro" id="IPR037157">
    <property type="entry name" value="Acetyltransf_C_sf"/>
</dbReference>
<comment type="subcellular location">
    <subcellularLocation>
        <location evidence="6">Cytoplasm</location>
    </subcellularLocation>
</comment>
<dbReference type="Pfam" id="PF13720">
    <property type="entry name" value="Acetyltransf_11"/>
    <property type="match status" value="1"/>
</dbReference>
<accession>A0A918WFA4</accession>
<evidence type="ECO:0000256" key="4">
    <source>
        <dbReference type="ARBA" id="ARBA00023098"/>
    </source>
</evidence>
<keyword evidence="4 6" id="KW-0443">Lipid metabolism</keyword>
<evidence type="ECO:0000313" key="9">
    <source>
        <dbReference type="Proteomes" id="UP000644507"/>
    </source>
</evidence>
<dbReference type="Gene3D" id="2.160.10.10">
    <property type="entry name" value="Hexapeptide repeat proteins"/>
    <property type="match status" value="1"/>
</dbReference>
<dbReference type="EMBL" id="BMXI01000002">
    <property type="protein sequence ID" value="GHC43196.1"/>
    <property type="molecule type" value="Genomic_DNA"/>
</dbReference>
<dbReference type="PANTHER" id="PTHR43480:SF1">
    <property type="entry name" value="ACYL-[ACYL-CARRIER-PROTEIN]--UDP-N-ACETYLGLUCOSAMINE O-ACYLTRANSFERASE, MITOCHONDRIAL-RELATED"/>
    <property type="match status" value="1"/>
</dbReference>
<reference evidence="8" key="1">
    <citation type="journal article" date="2014" name="Int. J. Syst. Evol. Microbiol.">
        <title>Complete genome sequence of Corynebacterium casei LMG S-19264T (=DSM 44701T), isolated from a smear-ripened cheese.</title>
        <authorList>
            <consortium name="US DOE Joint Genome Institute (JGI-PGF)"/>
            <person name="Walter F."/>
            <person name="Albersmeier A."/>
            <person name="Kalinowski J."/>
            <person name="Ruckert C."/>
        </authorList>
    </citation>
    <scope>NUCLEOTIDE SEQUENCE</scope>
    <source>
        <strain evidence="8">KCTC 12988</strain>
    </source>
</reference>
<comment type="similarity">
    <text evidence="6">Belongs to the transferase hexapeptide repeat family. LpxA subfamily.</text>
</comment>
<dbReference type="InterPro" id="IPR010137">
    <property type="entry name" value="Lipid_A_LpxA"/>
</dbReference>
<dbReference type="Gene3D" id="1.20.1180.10">
    <property type="entry name" value="Udp N-acetylglucosamine O-acyltransferase, C-terminal domain"/>
    <property type="match status" value="1"/>
</dbReference>
<proteinExistence type="inferred from homology"/>
<dbReference type="RefSeq" id="WP_189567112.1">
    <property type="nucleotide sequence ID" value="NZ_BMXI01000002.1"/>
</dbReference>
<comment type="subunit">
    <text evidence="6">Homotrimer.</text>
</comment>
<keyword evidence="6" id="KW-0963">Cytoplasm</keyword>
<evidence type="ECO:0000256" key="2">
    <source>
        <dbReference type="ARBA" id="ARBA00022556"/>
    </source>
</evidence>
<dbReference type="GO" id="GO:0008780">
    <property type="term" value="F:acyl-[acyl-carrier-protein]-UDP-N-acetylglucosamine O-acyltransferase activity"/>
    <property type="evidence" value="ECO:0007669"/>
    <property type="project" value="UniProtKB-UniRule"/>
</dbReference>
<dbReference type="AlphaFoldDB" id="A0A918WFA4"/>
<comment type="caution">
    <text evidence="8">The sequence shown here is derived from an EMBL/GenBank/DDBJ whole genome shotgun (WGS) entry which is preliminary data.</text>
</comment>
<dbReference type="EC" id="2.3.1.129" evidence="6"/>
<protein>
    <recommendedName>
        <fullName evidence="6">Acyl-[acyl-carrier-protein]--UDP-N-acetylglucosamine O-acyltransferase</fullName>
        <shortName evidence="6">UDP-N-acetylglucosamine acyltransferase</shortName>
        <ecNumber evidence="6">2.3.1.129</ecNumber>
    </recommendedName>
</protein>
<dbReference type="GO" id="GO:0016020">
    <property type="term" value="C:membrane"/>
    <property type="evidence" value="ECO:0007669"/>
    <property type="project" value="GOC"/>
</dbReference>
<dbReference type="Proteomes" id="UP000644507">
    <property type="component" value="Unassembled WGS sequence"/>
</dbReference>
<name>A0A918WFA4_9BACT</name>
<evidence type="ECO:0000256" key="1">
    <source>
        <dbReference type="ARBA" id="ARBA00022516"/>
    </source>
</evidence>
<keyword evidence="6" id="KW-0677">Repeat</keyword>
<keyword evidence="1 6" id="KW-0444">Lipid biosynthesis</keyword>
<keyword evidence="3 6" id="KW-0808">Transferase</keyword>
<dbReference type="GO" id="GO:0005737">
    <property type="term" value="C:cytoplasm"/>
    <property type="evidence" value="ECO:0007669"/>
    <property type="project" value="UniProtKB-SubCell"/>
</dbReference>